<reference evidence="8 9" key="1">
    <citation type="submission" date="2024-06" db="EMBL/GenBank/DDBJ databases">
        <title>Chitinophaga defluvii sp. nov., isolated from municipal sewage.</title>
        <authorList>
            <person name="Zhang L."/>
        </authorList>
    </citation>
    <scope>NUCLEOTIDE SEQUENCE [LARGE SCALE GENOMIC DNA]</scope>
    <source>
        <strain evidence="8 9">H8</strain>
    </source>
</reference>
<dbReference type="NCBIfam" id="TIGR04131">
    <property type="entry name" value="Bac_Flav_CTERM"/>
    <property type="match status" value="1"/>
</dbReference>
<dbReference type="SUPFAM" id="SSF49299">
    <property type="entry name" value="PKD domain"/>
    <property type="match status" value="15"/>
</dbReference>
<feature type="domain" description="PKD" evidence="7">
    <location>
        <begin position="394"/>
        <end position="456"/>
    </location>
</feature>
<feature type="domain" description="PKD" evidence="7">
    <location>
        <begin position="537"/>
        <end position="602"/>
    </location>
</feature>
<comment type="subcellular location">
    <subcellularLocation>
        <location evidence="1">Membrane</location>
        <topology evidence="1">Multi-pass membrane protein</topology>
    </subcellularLocation>
</comment>
<feature type="domain" description="PKD" evidence="7">
    <location>
        <begin position="66"/>
        <end position="116"/>
    </location>
</feature>
<feature type="chain" id="PRO_5047104631" evidence="6">
    <location>
        <begin position="32"/>
        <end position="1635"/>
    </location>
</feature>
<dbReference type="SMART" id="SM00089">
    <property type="entry name" value="PKD"/>
    <property type="match status" value="14"/>
</dbReference>
<protein>
    <submittedName>
        <fullName evidence="8">PKD domain-containing protein</fullName>
    </submittedName>
</protein>
<dbReference type="Pfam" id="PF18911">
    <property type="entry name" value="PKD_4"/>
    <property type="match status" value="11"/>
</dbReference>
<evidence type="ECO:0000256" key="6">
    <source>
        <dbReference type="SAM" id="SignalP"/>
    </source>
</evidence>
<dbReference type="Gene3D" id="2.60.40.10">
    <property type="entry name" value="Immunoglobulins"/>
    <property type="match status" value="14"/>
</dbReference>
<evidence type="ECO:0000256" key="1">
    <source>
        <dbReference type="ARBA" id="ARBA00004141"/>
    </source>
</evidence>
<dbReference type="PROSITE" id="PS50093">
    <property type="entry name" value="PKD"/>
    <property type="match status" value="13"/>
</dbReference>
<feature type="domain" description="PKD" evidence="7">
    <location>
        <begin position="653"/>
        <end position="686"/>
    </location>
</feature>
<comment type="caution">
    <text evidence="8">The sequence shown here is derived from an EMBL/GenBank/DDBJ whole genome shotgun (WGS) entry which is preliminary data.</text>
</comment>
<dbReference type="EMBL" id="JBEXAC010000003">
    <property type="protein sequence ID" value="MET7001268.1"/>
    <property type="molecule type" value="Genomic_DNA"/>
</dbReference>
<keyword evidence="5" id="KW-0472">Membrane</keyword>
<keyword evidence="3" id="KW-0677">Repeat</keyword>
<evidence type="ECO:0000256" key="2">
    <source>
        <dbReference type="ARBA" id="ARBA00022692"/>
    </source>
</evidence>
<feature type="domain" description="PKD" evidence="7">
    <location>
        <begin position="1155"/>
        <end position="1223"/>
    </location>
</feature>
<accession>A0ABV2TE10</accession>
<feature type="domain" description="PKD" evidence="7">
    <location>
        <begin position="305"/>
        <end position="368"/>
    </location>
</feature>
<sequence>MRDRQLCPLGNFKRILLCIIVFVSAHLQSIAQTVDFTTDKWGDCAPFPVQFRNLSTNSASDPSLQPESFTWTLGSAGTSTAWNPARIFDLPGTYDITLTVKYPGKSAISTTHQLVVYKKPDVKFTTSAIKGCTPLAIDFTDQSAAGDGTISKIIWDFADGTSAEGANATHTYTRGGSFSVSSIVTNSYGCKSGSSQSTIITTQEAPVASFKSDVRGSCQTPLTVNFTNTTTSNSNAALNYTWDFGDGKTSTEVNPSHTYTAEGSFTVSLTATTSDGCSHTVSEKAFIEIQQKMQADFSVTPVACAGRELTFTNTSTPNAQQTLWEFPDGTTATNAVAVKTFPLAGTYTVKLTSSGDGCQASTTKTIVVNELPKVDFSATPPAGCSTPFKTTFTSNAPNTVAWRWAFGDGTSGTAQHPAKTYTQEGDFDVKLWAATATGCADSITRRKYIQVHTPEVTIQTSGSGGCIPYDVTFTPVVTASEAVASYAWNLGDGTTANVQQPKHQYTKEGNFTVTLEITTTSGCKRTATTTVSAGKIPVVDFSATPLKDCRSVPVKFTNKSTPPGTSWTWDFPQDNNATETDENPSHTFDRLGVHDVILTVDNYGCVRSERKNAMIEILPPRAAFTITGNICVDRYIRQFNDRSDFGASATKKWHWDFGDGTTSDLPSPSHTFAAPGLYNVTLTIDNGSCTSVRGAEVLVIDEKPVLKLDQDKACMGNTVKASIVPGNYNNLRVYRINWGDGVTDYIVPDKSNPDVRWSHIYTQAGTYAAALEVQDKNLCWISSPTVSIDVHGVKAAFAFEGRNCEGDEITFKDQSTASSGTSITSWVWNFGDGTSPVTFTTPTPSLVHAFNDMKVFPVALTVQDANGCASTIKRNVPIAVVKAAFGAPTDVFCLNTSYTFSNFSVTAPLTYAWDFGDGTTSSQAEPQKQYTQPGTYDVQLTVTNPVGCKAVSKMAGYIKVPDPKAAFTAPTPGESCPPVNLKFTNTSTGYDKVLWDLGDGSSSTDVDASHNYIRPGTYNVVLEVTGLGGCKSTSQPTAITIKGPDGRITAGPATGCVPMAGVLQSQGVTDAVKYIWDFGDGEPFETTSTPIAPAHTYTKPGIFYPRLILEDADGCRVAALGDDKIIADKVTAAFTVDASQACDGGVVNFKDNSKSLTQDQLGLPMTYAWDFGIPGRNDDVSTSPNPSFTYDEVNTFQAKLITTSSYGCTNETTLPVLIEPKPLARIMPVSPLCEGASVQLTGKDDKNLPDTKWMWTVGTDKTYPVEVPPSFAFDQPGNTPVHLEIRNASGNCPSVADATIMVHPFPTLNASPKLTTICRGETLQLQANTAAGTTVTWTDYNISDIHSVSPKVNPLTDTVYRVLAESQFGCKREDEVHIQVSQPHQTTATGATICEGRNARLSASGATSYLWIPATGLDKPDVANPVASPVSTTTYQVVGYGTDKCFTDTALVTVTVNPSPVINAGPDIMAPVGSEIRIPAQGSPDITKLEWLPQTGLSCTDCLTPVVTPKTSVTYHVTATNQYGCFSMDEINIKMVCQSGAAFLPNTFTPNNDGQNDIFYIRGKGIQRVNVFRIYNRWGQLVFEKGNFNIEDPSFGWDGRFKGTLLNPDVFVYYAELVCDTNESFVLRGNVTLLK</sequence>
<evidence type="ECO:0000313" key="8">
    <source>
        <dbReference type="EMBL" id="MET7001268.1"/>
    </source>
</evidence>
<name>A0ABV2TE10_9BACT</name>
<feature type="domain" description="PKD" evidence="7">
    <location>
        <begin position="221"/>
        <end position="289"/>
    </location>
</feature>
<feature type="domain" description="PKD" evidence="7">
    <location>
        <begin position="454"/>
        <end position="531"/>
    </location>
</feature>
<dbReference type="Pfam" id="PF13585">
    <property type="entry name" value="CHU_C"/>
    <property type="match status" value="1"/>
</dbReference>
<dbReference type="CDD" id="cd00146">
    <property type="entry name" value="PKD"/>
    <property type="match status" value="11"/>
</dbReference>
<dbReference type="InterPro" id="IPR022409">
    <property type="entry name" value="PKD/Chitinase_dom"/>
</dbReference>
<keyword evidence="2" id="KW-0812">Transmembrane</keyword>
<organism evidence="8 9">
    <name type="scientific">Chitinophaga defluvii</name>
    <dbReference type="NCBI Taxonomy" id="3163343"/>
    <lineage>
        <taxon>Bacteria</taxon>
        <taxon>Pseudomonadati</taxon>
        <taxon>Bacteroidota</taxon>
        <taxon>Chitinophagia</taxon>
        <taxon>Chitinophagales</taxon>
        <taxon>Chitinophagaceae</taxon>
        <taxon>Chitinophaga</taxon>
    </lineage>
</organism>
<feature type="domain" description="PKD" evidence="7">
    <location>
        <begin position="120"/>
        <end position="207"/>
    </location>
</feature>
<keyword evidence="4" id="KW-1133">Transmembrane helix</keyword>
<dbReference type="PANTHER" id="PTHR46730">
    <property type="entry name" value="POLYCYSTIN-1"/>
    <property type="match status" value="1"/>
</dbReference>
<dbReference type="InterPro" id="IPR013783">
    <property type="entry name" value="Ig-like_fold"/>
</dbReference>
<evidence type="ECO:0000256" key="3">
    <source>
        <dbReference type="ARBA" id="ARBA00022737"/>
    </source>
</evidence>
<evidence type="ECO:0000259" key="7">
    <source>
        <dbReference type="PROSITE" id="PS50093"/>
    </source>
</evidence>
<dbReference type="InterPro" id="IPR035986">
    <property type="entry name" value="PKD_dom_sf"/>
</dbReference>
<evidence type="ECO:0000313" key="9">
    <source>
        <dbReference type="Proteomes" id="UP001549749"/>
    </source>
</evidence>
<dbReference type="RefSeq" id="WP_354663840.1">
    <property type="nucleotide sequence ID" value="NZ_JBEXAC010000003.1"/>
</dbReference>
<dbReference type="Proteomes" id="UP001549749">
    <property type="component" value="Unassembled WGS sequence"/>
</dbReference>
<keyword evidence="6" id="KW-0732">Signal</keyword>
<feature type="domain" description="PKD" evidence="7">
    <location>
        <begin position="1044"/>
        <end position="1114"/>
    </location>
</feature>
<feature type="domain" description="PKD" evidence="7">
    <location>
        <begin position="808"/>
        <end position="880"/>
    </location>
</feature>
<dbReference type="PANTHER" id="PTHR46730:SF4">
    <property type="entry name" value="POLYCYSTIC KIDNEY DISEASE PROTEIN 1-LIKE 1"/>
    <property type="match status" value="1"/>
</dbReference>
<proteinExistence type="predicted"/>
<evidence type="ECO:0000256" key="4">
    <source>
        <dbReference type="ARBA" id="ARBA00022989"/>
    </source>
</evidence>
<keyword evidence="9" id="KW-1185">Reference proteome</keyword>
<dbReference type="InterPro" id="IPR026341">
    <property type="entry name" value="T9SS_type_B"/>
</dbReference>
<feature type="signal peptide" evidence="6">
    <location>
        <begin position="1"/>
        <end position="31"/>
    </location>
</feature>
<gene>
    <name evidence="8" type="ORF">ABR189_28050</name>
</gene>
<feature type="domain" description="PKD" evidence="7">
    <location>
        <begin position="897"/>
        <end position="947"/>
    </location>
</feature>
<evidence type="ECO:0000256" key="5">
    <source>
        <dbReference type="ARBA" id="ARBA00023136"/>
    </source>
</evidence>
<dbReference type="InterPro" id="IPR000601">
    <property type="entry name" value="PKD_dom"/>
</dbReference>
<feature type="domain" description="PKD" evidence="7">
    <location>
        <begin position="995"/>
        <end position="1035"/>
    </location>
</feature>